<reference evidence="1" key="1">
    <citation type="submission" date="2016-10" db="EMBL/GenBank/DDBJ databases">
        <authorList>
            <person name="Varghese N."/>
            <person name="Submissions S."/>
        </authorList>
    </citation>
    <scope>NUCLEOTIDE SEQUENCE [LARGE SCALE GENOMIC DNA]</scope>
    <source>
        <strain evidence="1">LMG 25555</strain>
    </source>
</reference>
<dbReference type="AlphaFoldDB" id="A0A1H5NW38"/>
<keyword evidence="2" id="KW-1185">Reference proteome</keyword>
<gene>
    <name evidence="1" type="ORF">SAMN04489800_4100</name>
</gene>
<protein>
    <submittedName>
        <fullName evidence="1">Uncharacterized protein</fullName>
    </submittedName>
</protein>
<evidence type="ECO:0000313" key="1">
    <source>
        <dbReference type="EMBL" id="SEF05806.1"/>
    </source>
</evidence>
<name>A0A1H5NW38_PSEDM</name>
<proteinExistence type="predicted"/>
<dbReference type="Proteomes" id="UP000183613">
    <property type="component" value="Unassembled WGS sequence"/>
</dbReference>
<comment type="caution">
    <text evidence="1">The sequence shown here is derived from an EMBL/GenBank/DDBJ whole genome shotgun (WGS) entry which is preliminary data.</text>
</comment>
<evidence type="ECO:0000313" key="2">
    <source>
        <dbReference type="Proteomes" id="UP000183613"/>
    </source>
</evidence>
<organism evidence="1 2">
    <name type="scientific">Pseudomonas deceptionensis</name>
    <dbReference type="NCBI Taxonomy" id="882211"/>
    <lineage>
        <taxon>Bacteria</taxon>
        <taxon>Pseudomonadati</taxon>
        <taxon>Pseudomonadota</taxon>
        <taxon>Gammaproteobacteria</taxon>
        <taxon>Pseudomonadales</taxon>
        <taxon>Pseudomonadaceae</taxon>
        <taxon>Pseudomonas</taxon>
    </lineage>
</organism>
<sequence>MGSAAAPLFEGPSDLIAACGSGYMIQPNRCMNPTI</sequence>
<accession>A0A1H5NW38</accession>
<dbReference type="EMBL" id="FNUD01000002">
    <property type="protein sequence ID" value="SEF05806.1"/>
    <property type="molecule type" value="Genomic_DNA"/>
</dbReference>